<comment type="subcellular location">
    <subcellularLocation>
        <location evidence="1 8">Cell membrane</location>
        <topology evidence="1 8">Multi-pass membrane protein</topology>
    </subcellularLocation>
</comment>
<feature type="transmembrane region" description="Helical" evidence="8">
    <location>
        <begin position="287"/>
        <end position="305"/>
    </location>
</feature>
<dbReference type="GO" id="GO:0043190">
    <property type="term" value="C:ATP-binding cassette (ABC) transporter complex"/>
    <property type="evidence" value="ECO:0007669"/>
    <property type="project" value="InterPro"/>
</dbReference>
<feature type="transmembrane region" description="Helical" evidence="8">
    <location>
        <begin position="29"/>
        <end position="47"/>
    </location>
</feature>
<reference evidence="10 11" key="1">
    <citation type="submission" date="2017-06" db="EMBL/GenBank/DDBJ databases">
        <authorList>
            <consortium name="Pathogen Informatics"/>
        </authorList>
    </citation>
    <scope>NUCLEOTIDE SEQUENCE [LARGE SCALE GENOMIC DNA]</scope>
    <source>
        <strain evidence="10 11">NCTC12018</strain>
    </source>
</reference>
<dbReference type="InterPro" id="IPR047817">
    <property type="entry name" value="ABC2_TM_bact-type"/>
</dbReference>
<dbReference type="PANTHER" id="PTHR30294:SF44">
    <property type="entry name" value="MULTIDRUG ABC TRANSPORTER PERMEASE YBHR-RELATED"/>
    <property type="match status" value="1"/>
</dbReference>
<evidence type="ECO:0000256" key="8">
    <source>
        <dbReference type="RuleBase" id="RU361157"/>
    </source>
</evidence>
<keyword evidence="11" id="KW-1185">Reference proteome</keyword>
<evidence type="ECO:0000256" key="6">
    <source>
        <dbReference type="ARBA" id="ARBA00022989"/>
    </source>
</evidence>
<sequence>MNWRLYWNQIIAIIWKELLATFKDPKTRIILLVPVIIQGFLFGYAATYNLNKVPYVLVDESHTQTSAALESTINSSGIFSLYKVADSPDVIAPLIDSNKVIMAVIIPQDFEEKLKHQQPSSITVIANGTNSMTSGVAASYMGQIISQFNQTALGVEHKGITIESRTWYNENQQSSWTFLAGLVVLVSMTQVIMLGGLSVAREREQGTFDQLLVTPVSSLQILIAKSIPPMFIGLFQSSVLLLLAMFWFQVPFRGNIFLVYAVLFTFICSSIGLGLSISAIAKNMQQVLVYVFVFLLPLALLSGLATPIHNMPKLLQYITYVNPMRFSIEAIRRIYLEGAGFVDIWFNFIPMIILTIITMSIAGWLFRNRVG</sequence>
<keyword evidence="7 8" id="KW-0472">Membrane</keyword>
<feature type="domain" description="ABC transmembrane type-2" evidence="9">
    <location>
        <begin position="138"/>
        <end position="369"/>
    </location>
</feature>
<feature type="transmembrane region" description="Helical" evidence="8">
    <location>
        <begin position="344"/>
        <end position="366"/>
    </location>
</feature>
<evidence type="ECO:0000256" key="7">
    <source>
        <dbReference type="ARBA" id="ARBA00023136"/>
    </source>
</evidence>
<organism evidence="10 11">
    <name type="scientific">Veillonella rodentium</name>
    <dbReference type="NCBI Taxonomy" id="248315"/>
    <lineage>
        <taxon>Bacteria</taxon>
        <taxon>Bacillati</taxon>
        <taxon>Bacillota</taxon>
        <taxon>Negativicutes</taxon>
        <taxon>Veillonellales</taxon>
        <taxon>Veillonellaceae</taxon>
        <taxon>Veillonella</taxon>
    </lineage>
</organism>
<name>A0A239ZLT1_9FIRM</name>
<dbReference type="PANTHER" id="PTHR30294">
    <property type="entry name" value="MEMBRANE COMPONENT OF ABC TRANSPORTER YHHJ-RELATED"/>
    <property type="match status" value="1"/>
</dbReference>
<feature type="transmembrane region" description="Helical" evidence="8">
    <location>
        <begin position="176"/>
        <end position="200"/>
    </location>
</feature>
<dbReference type="Proteomes" id="UP000214973">
    <property type="component" value="Chromosome 1"/>
</dbReference>
<evidence type="ECO:0000256" key="1">
    <source>
        <dbReference type="ARBA" id="ARBA00004651"/>
    </source>
</evidence>
<dbReference type="GO" id="GO:0140359">
    <property type="term" value="F:ABC-type transporter activity"/>
    <property type="evidence" value="ECO:0007669"/>
    <property type="project" value="InterPro"/>
</dbReference>
<evidence type="ECO:0000256" key="5">
    <source>
        <dbReference type="ARBA" id="ARBA00022692"/>
    </source>
</evidence>
<proteinExistence type="inferred from homology"/>
<dbReference type="EMBL" id="LT906470">
    <property type="protein sequence ID" value="SNV71506.1"/>
    <property type="molecule type" value="Genomic_DNA"/>
</dbReference>
<dbReference type="Gene3D" id="3.40.1710.10">
    <property type="entry name" value="abc type-2 transporter like domain"/>
    <property type="match status" value="1"/>
</dbReference>
<dbReference type="InterPro" id="IPR000412">
    <property type="entry name" value="ABC_2_transport"/>
</dbReference>
<evidence type="ECO:0000313" key="10">
    <source>
        <dbReference type="EMBL" id="SNV71506.1"/>
    </source>
</evidence>
<dbReference type="Pfam" id="PF12698">
    <property type="entry name" value="ABC2_membrane_3"/>
    <property type="match status" value="1"/>
</dbReference>
<keyword evidence="3 8" id="KW-0813">Transport</keyword>
<dbReference type="InterPro" id="IPR051449">
    <property type="entry name" value="ABC-2_transporter_component"/>
</dbReference>
<evidence type="ECO:0000256" key="2">
    <source>
        <dbReference type="ARBA" id="ARBA00007783"/>
    </source>
</evidence>
<dbReference type="InterPro" id="IPR013525">
    <property type="entry name" value="ABC2_TM"/>
</dbReference>
<evidence type="ECO:0000259" key="9">
    <source>
        <dbReference type="PROSITE" id="PS51012"/>
    </source>
</evidence>
<dbReference type="PROSITE" id="PS51012">
    <property type="entry name" value="ABC_TM2"/>
    <property type="match status" value="1"/>
</dbReference>
<gene>
    <name evidence="10" type="primary">ybhR</name>
    <name evidence="10" type="ORF">SAMEA44547418_01445</name>
</gene>
<evidence type="ECO:0000256" key="4">
    <source>
        <dbReference type="ARBA" id="ARBA00022475"/>
    </source>
</evidence>
<keyword evidence="6 8" id="KW-1133">Transmembrane helix</keyword>
<feature type="transmembrane region" description="Helical" evidence="8">
    <location>
        <begin position="230"/>
        <end position="250"/>
    </location>
</feature>
<feature type="transmembrane region" description="Helical" evidence="8">
    <location>
        <begin position="256"/>
        <end position="275"/>
    </location>
</feature>
<evidence type="ECO:0000313" key="11">
    <source>
        <dbReference type="Proteomes" id="UP000214973"/>
    </source>
</evidence>
<keyword evidence="4 8" id="KW-1003">Cell membrane</keyword>
<keyword evidence="5 8" id="KW-0812">Transmembrane</keyword>
<dbReference type="PRINTS" id="PR00164">
    <property type="entry name" value="ABC2TRNSPORT"/>
</dbReference>
<comment type="similarity">
    <text evidence="2 8">Belongs to the ABC-2 integral membrane protein family.</text>
</comment>
<dbReference type="KEGG" id="vrm:44547418_01445"/>
<dbReference type="AlphaFoldDB" id="A0A239ZLT1"/>
<evidence type="ECO:0000256" key="3">
    <source>
        <dbReference type="ARBA" id="ARBA00022448"/>
    </source>
</evidence>
<accession>A0A239ZLT1</accession>
<protein>
    <recommendedName>
        <fullName evidence="8">Transport permease protein</fullName>
    </recommendedName>
</protein>